<evidence type="ECO:0000256" key="2">
    <source>
        <dbReference type="ARBA" id="ARBA00022803"/>
    </source>
</evidence>
<keyword evidence="1" id="KW-0677">Repeat</keyword>
<evidence type="ECO:0000313" key="6">
    <source>
        <dbReference type="Proteomes" id="UP000886520"/>
    </source>
</evidence>
<evidence type="ECO:0000313" key="5">
    <source>
        <dbReference type="EMBL" id="KAI5082106.1"/>
    </source>
</evidence>
<dbReference type="Pfam" id="PF13432">
    <property type="entry name" value="TPR_16"/>
    <property type="match status" value="1"/>
</dbReference>
<organism evidence="5 6">
    <name type="scientific">Adiantum capillus-veneris</name>
    <name type="common">Maidenhair fern</name>
    <dbReference type="NCBI Taxonomy" id="13818"/>
    <lineage>
        <taxon>Eukaryota</taxon>
        <taxon>Viridiplantae</taxon>
        <taxon>Streptophyta</taxon>
        <taxon>Embryophyta</taxon>
        <taxon>Tracheophyta</taxon>
        <taxon>Polypodiopsida</taxon>
        <taxon>Polypodiidae</taxon>
        <taxon>Polypodiales</taxon>
        <taxon>Pteridineae</taxon>
        <taxon>Pteridaceae</taxon>
        <taxon>Vittarioideae</taxon>
        <taxon>Adiantum</taxon>
    </lineage>
</organism>
<dbReference type="PROSITE" id="PS50005">
    <property type="entry name" value="TPR"/>
    <property type="match status" value="1"/>
</dbReference>
<keyword evidence="4" id="KW-0732">Signal</keyword>
<comment type="caution">
    <text evidence="5">The sequence shown here is derived from an EMBL/GenBank/DDBJ whole genome shotgun (WGS) entry which is preliminary data.</text>
</comment>
<dbReference type="Gene3D" id="1.25.40.10">
    <property type="entry name" value="Tetratricopeptide repeat domain"/>
    <property type="match status" value="1"/>
</dbReference>
<name>A0A9D4ZQF4_ADICA</name>
<sequence length="335" mass="37213">MALASANLLLPILLSKRAGLPLASRRSALLGSFGVLFSSTSFAVDPDQTLRKIEPLLLRASEAWGRALDPNEPRPRASLEEACNIFDTIVALDPEHTEWLEARGQVRIDAKRFKDAVSDFTEVVSRNPKNFKAYSGRALAYEGLAQWGNAIQDYTTALEQAQISTGSLEPYVANSRGNAFASLGKYQEALQDYLLSVQGFQQAKELDGAIYAAGNAALMRIQLGDEVKGMKELMGVARRAPASIDMRAAVAALYWSQGLEQAAEDQWNFTCNSINPGQVFDSCSLYRDPDWLRRIRRWPPIMVERMESFLKLKSSSNASATREDLFYVKCKNEPF</sequence>
<dbReference type="Proteomes" id="UP000886520">
    <property type="component" value="Chromosome 2"/>
</dbReference>
<dbReference type="InterPro" id="IPR011990">
    <property type="entry name" value="TPR-like_helical_dom_sf"/>
</dbReference>
<dbReference type="SUPFAM" id="SSF48452">
    <property type="entry name" value="TPR-like"/>
    <property type="match status" value="1"/>
</dbReference>
<dbReference type="AlphaFoldDB" id="A0A9D4ZQF4"/>
<dbReference type="InterPro" id="IPR050498">
    <property type="entry name" value="Ycf3"/>
</dbReference>
<proteinExistence type="predicted"/>
<dbReference type="EMBL" id="JABFUD020000003">
    <property type="protein sequence ID" value="KAI5082106.1"/>
    <property type="molecule type" value="Genomic_DNA"/>
</dbReference>
<feature type="repeat" description="TPR" evidence="3">
    <location>
        <begin position="97"/>
        <end position="130"/>
    </location>
</feature>
<protein>
    <submittedName>
        <fullName evidence="5">Uncharacterized protein</fullName>
    </submittedName>
</protein>
<evidence type="ECO:0000256" key="4">
    <source>
        <dbReference type="SAM" id="SignalP"/>
    </source>
</evidence>
<keyword evidence="6" id="KW-1185">Reference proteome</keyword>
<gene>
    <name evidence="5" type="ORF">GOP47_0001849</name>
</gene>
<reference evidence="5" key="1">
    <citation type="submission" date="2021-01" db="EMBL/GenBank/DDBJ databases">
        <title>Adiantum capillus-veneris genome.</title>
        <authorList>
            <person name="Fang Y."/>
            <person name="Liao Q."/>
        </authorList>
    </citation>
    <scope>NUCLEOTIDE SEQUENCE</scope>
    <source>
        <strain evidence="5">H3</strain>
        <tissue evidence="5">Leaf</tissue>
    </source>
</reference>
<evidence type="ECO:0000256" key="1">
    <source>
        <dbReference type="ARBA" id="ARBA00022737"/>
    </source>
</evidence>
<dbReference type="OrthoDB" id="1926212at2759"/>
<dbReference type="SMART" id="SM00028">
    <property type="entry name" value="TPR"/>
    <property type="match status" value="3"/>
</dbReference>
<feature type="signal peptide" evidence="4">
    <location>
        <begin position="1"/>
        <end position="19"/>
    </location>
</feature>
<feature type="chain" id="PRO_5038778844" evidence="4">
    <location>
        <begin position="20"/>
        <end position="335"/>
    </location>
</feature>
<dbReference type="PANTHER" id="PTHR44858:SF20">
    <property type="entry name" value="SHSP DOMAIN-CONTAINING PROTEIN"/>
    <property type="match status" value="1"/>
</dbReference>
<keyword evidence="2 3" id="KW-0802">TPR repeat</keyword>
<accession>A0A9D4ZQF4</accession>
<dbReference type="InterPro" id="IPR019734">
    <property type="entry name" value="TPR_rpt"/>
</dbReference>
<dbReference type="PANTHER" id="PTHR44858">
    <property type="entry name" value="TETRATRICOPEPTIDE REPEAT PROTEIN 6"/>
    <property type="match status" value="1"/>
</dbReference>
<evidence type="ECO:0000256" key="3">
    <source>
        <dbReference type="PROSITE-ProRule" id="PRU00339"/>
    </source>
</evidence>